<dbReference type="Proteomes" id="UP000001520">
    <property type="component" value="Chromosome"/>
</dbReference>
<dbReference type="eggNOG" id="COG1434">
    <property type="taxonomic scope" value="Bacteria"/>
</dbReference>
<keyword evidence="1" id="KW-0472">Membrane</keyword>
<dbReference type="InterPro" id="IPR051599">
    <property type="entry name" value="Cell_Envelope_Assoc"/>
</dbReference>
<evidence type="ECO:0000313" key="3">
    <source>
        <dbReference type="EMBL" id="BAI79561.1"/>
    </source>
</evidence>
<dbReference type="GO" id="GO:0005886">
    <property type="term" value="C:plasma membrane"/>
    <property type="evidence" value="ECO:0007669"/>
    <property type="project" value="TreeGrafter"/>
</dbReference>
<dbReference type="InterPro" id="IPR014729">
    <property type="entry name" value="Rossmann-like_a/b/a_fold"/>
</dbReference>
<dbReference type="CDD" id="cd06259">
    <property type="entry name" value="YdcF-like"/>
    <property type="match status" value="1"/>
</dbReference>
<dbReference type="GO" id="GO:0000270">
    <property type="term" value="P:peptidoglycan metabolic process"/>
    <property type="evidence" value="ECO:0007669"/>
    <property type="project" value="TreeGrafter"/>
</dbReference>
<gene>
    <name evidence="3" type="ordered locus">DEFDS_0049</name>
</gene>
<evidence type="ECO:0000313" key="4">
    <source>
        <dbReference type="Proteomes" id="UP000001520"/>
    </source>
</evidence>
<proteinExistence type="predicted"/>
<dbReference type="AlphaFoldDB" id="D3PAD8"/>
<dbReference type="Pfam" id="PF02698">
    <property type="entry name" value="DUF218"/>
    <property type="match status" value="1"/>
</dbReference>
<dbReference type="RefSeq" id="WP_013006809.1">
    <property type="nucleotide sequence ID" value="NC_013939.1"/>
</dbReference>
<evidence type="ECO:0000256" key="1">
    <source>
        <dbReference type="SAM" id="Phobius"/>
    </source>
</evidence>
<organism evidence="3 4">
    <name type="scientific">Deferribacter desulfuricans (strain DSM 14783 / JCM 11476 / NBRC 101012 / SSM1)</name>
    <dbReference type="NCBI Taxonomy" id="639282"/>
    <lineage>
        <taxon>Bacteria</taxon>
        <taxon>Pseudomonadati</taxon>
        <taxon>Deferribacterota</taxon>
        <taxon>Deferribacteres</taxon>
        <taxon>Deferribacterales</taxon>
        <taxon>Deferribacteraceae</taxon>
        <taxon>Deferribacter</taxon>
    </lineage>
</organism>
<name>D3PAD8_DEFDS</name>
<sequence>MFIVKKFITYFLIPPGVFILINLILAFLTKEKLIKRFLIFSALIIYFLSISPTKDILLYPLIVKFEDKKCSDFDAVVILGGGVYADGELKEDSLKRLVEGYLIAKKANKPIILSGGKVFKNLEPESLIMRNKLLNLGFDGEIFIDDTSKDTNENATFVKKIIAANNFNKVLLITSGYHAMRSKMLFEKHGINSCVVLVDKKIDKKYNFVDFLPVASNLHTISKVIKEYLGILYYSMK</sequence>
<reference evidence="3 4" key="1">
    <citation type="journal article" date="2010" name="DNA Res.">
        <title>Bacterial lifestyle in a deep-sea hydrothermal vent chimney revealed by the genome sequence of the thermophilic bacterium Deferribacter desulfuricans SSM1.</title>
        <authorList>
            <person name="Takaki Y."/>
            <person name="Shimamura S."/>
            <person name="Nakagawa S."/>
            <person name="Fukuhara Y."/>
            <person name="Horikawa H."/>
            <person name="Ankai A."/>
            <person name="Harada T."/>
            <person name="Hosoyama A."/>
            <person name="Oguchi A."/>
            <person name="Fukui S."/>
            <person name="Fujita N."/>
            <person name="Takami H."/>
            <person name="Takai K."/>
        </authorList>
    </citation>
    <scope>NUCLEOTIDE SEQUENCE [LARGE SCALE GENOMIC DNA]</scope>
    <source>
        <strain evidence="4">DSM 14783 / JCM 11476 / NBRC 101012 / SSM1</strain>
    </source>
</reference>
<protein>
    <recommendedName>
        <fullName evidence="2">DUF218 domain-containing protein</fullName>
    </recommendedName>
</protein>
<keyword evidence="1" id="KW-0812">Transmembrane</keyword>
<dbReference type="EMBL" id="AP011529">
    <property type="protein sequence ID" value="BAI79561.1"/>
    <property type="molecule type" value="Genomic_DNA"/>
</dbReference>
<dbReference type="GO" id="GO:0043164">
    <property type="term" value="P:Gram-negative-bacterium-type cell wall biogenesis"/>
    <property type="evidence" value="ECO:0007669"/>
    <property type="project" value="TreeGrafter"/>
</dbReference>
<dbReference type="InterPro" id="IPR003848">
    <property type="entry name" value="DUF218"/>
</dbReference>
<dbReference type="KEGG" id="ddf:DEFDS_0049"/>
<evidence type="ECO:0000259" key="2">
    <source>
        <dbReference type="Pfam" id="PF02698"/>
    </source>
</evidence>
<keyword evidence="4" id="KW-1185">Reference proteome</keyword>
<feature type="transmembrane region" description="Helical" evidence="1">
    <location>
        <begin position="7"/>
        <end position="27"/>
    </location>
</feature>
<feature type="domain" description="DUF218" evidence="2">
    <location>
        <begin position="74"/>
        <end position="230"/>
    </location>
</feature>
<keyword evidence="1" id="KW-1133">Transmembrane helix</keyword>
<dbReference type="PANTHER" id="PTHR30336:SF4">
    <property type="entry name" value="ENVELOPE BIOGENESIS FACTOR ELYC"/>
    <property type="match status" value="1"/>
</dbReference>
<dbReference type="OrthoDB" id="9782395at2"/>
<accession>D3PAD8</accession>
<dbReference type="PANTHER" id="PTHR30336">
    <property type="entry name" value="INNER MEMBRANE PROTEIN, PROBABLE PERMEASE"/>
    <property type="match status" value="1"/>
</dbReference>
<feature type="transmembrane region" description="Helical" evidence="1">
    <location>
        <begin position="33"/>
        <end position="50"/>
    </location>
</feature>
<dbReference type="HOGENOM" id="CLU_053514_1_1_0"/>
<dbReference type="STRING" id="639282.DEFDS_0049"/>
<dbReference type="Gene3D" id="3.40.50.620">
    <property type="entry name" value="HUPs"/>
    <property type="match status" value="1"/>
</dbReference>